<accession>A0ACC2U5D2</accession>
<keyword evidence="2" id="KW-1185">Reference proteome</keyword>
<name>A0ACC2U5D2_9FUNG</name>
<evidence type="ECO:0000313" key="2">
    <source>
        <dbReference type="Proteomes" id="UP001165960"/>
    </source>
</evidence>
<comment type="caution">
    <text evidence="1">The sequence shown here is derived from an EMBL/GenBank/DDBJ whole genome shotgun (WGS) entry which is preliminary data.</text>
</comment>
<organism evidence="1 2">
    <name type="scientific">Entomophthora muscae</name>
    <dbReference type="NCBI Taxonomy" id="34485"/>
    <lineage>
        <taxon>Eukaryota</taxon>
        <taxon>Fungi</taxon>
        <taxon>Fungi incertae sedis</taxon>
        <taxon>Zoopagomycota</taxon>
        <taxon>Entomophthoromycotina</taxon>
        <taxon>Entomophthoromycetes</taxon>
        <taxon>Entomophthorales</taxon>
        <taxon>Entomophthoraceae</taxon>
        <taxon>Entomophthora</taxon>
    </lineage>
</organism>
<evidence type="ECO:0000313" key="1">
    <source>
        <dbReference type="EMBL" id="KAJ9081957.1"/>
    </source>
</evidence>
<reference evidence="1" key="1">
    <citation type="submission" date="2022-04" db="EMBL/GenBank/DDBJ databases">
        <title>Genome of the entomopathogenic fungus Entomophthora muscae.</title>
        <authorList>
            <person name="Elya C."/>
            <person name="Lovett B.R."/>
            <person name="Lee E."/>
            <person name="Macias A.M."/>
            <person name="Hajek A.E."/>
            <person name="De Bivort B.L."/>
            <person name="Kasson M.T."/>
            <person name="De Fine Licht H.H."/>
            <person name="Stajich J.E."/>
        </authorList>
    </citation>
    <scope>NUCLEOTIDE SEQUENCE</scope>
    <source>
        <strain evidence="1">Berkeley</strain>
    </source>
</reference>
<proteinExistence type="predicted"/>
<protein>
    <submittedName>
        <fullName evidence="1">Uncharacterized protein</fullName>
    </submittedName>
</protein>
<gene>
    <name evidence="1" type="ORF">DSO57_1009413</name>
</gene>
<dbReference type="EMBL" id="QTSX02001450">
    <property type="protein sequence ID" value="KAJ9081957.1"/>
    <property type="molecule type" value="Genomic_DNA"/>
</dbReference>
<sequence>MKMRKNTTDTVPSQDFLSQSTATSMMNSHAQAQAKVPGSLPSLSVPLQDLNPNTLQAASPHDQLPGRPQIYGLKLEQDLTSENLLRLEKQKLLASRPPTPQVPVNLTNESAGQAKNPEITWATAAGEAEKLPMECRPPKDDKPHNLKGNFELSQFEPANEITPTMDTAKGFKSLVDSSTRSKGICKSFSMADGYNYTLGFLFHLQTNFCGSVPPIYSLQETADQLPKLYHLLEAPFGPVNFTEYPPNLAYLDFTLEEILIHNPEARTSETETVYREGIKVTISPLLFHDKYSYLPAYLVLMTPPLTLQPNRPQESVTANESTSTQIFGVMYITLTGLIDSMVPVSRLWALMGKSISYIVNLAPILWWALPAGPVGCLPASSQEPPTGWFPDTRADNIKYSVW</sequence>
<dbReference type="Proteomes" id="UP001165960">
    <property type="component" value="Unassembled WGS sequence"/>
</dbReference>